<dbReference type="Proteomes" id="UP000011651">
    <property type="component" value="Unassembled WGS sequence"/>
</dbReference>
<evidence type="ECO:0000313" key="9">
    <source>
        <dbReference type="EMBL" id="ELY20424.1"/>
    </source>
</evidence>
<evidence type="ECO:0000256" key="6">
    <source>
        <dbReference type="ARBA" id="ARBA00023136"/>
    </source>
</evidence>
<feature type="transmembrane region" description="Helical" evidence="7">
    <location>
        <begin position="610"/>
        <end position="630"/>
    </location>
</feature>
<evidence type="ECO:0000256" key="2">
    <source>
        <dbReference type="ARBA" id="ARBA00022448"/>
    </source>
</evidence>
<feature type="domain" description="RCK C-terminal" evidence="8">
    <location>
        <begin position="378"/>
        <end position="464"/>
    </location>
</feature>
<dbReference type="SUPFAM" id="SSF116726">
    <property type="entry name" value="TrkA C-terminal domain-like"/>
    <property type="match status" value="2"/>
</dbReference>
<feature type="transmembrane region" description="Helical" evidence="7">
    <location>
        <begin position="218"/>
        <end position="236"/>
    </location>
</feature>
<evidence type="ECO:0000256" key="7">
    <source>
        <dbReference type="SAM" id="Phobius"/>
    </source>
</evidence>
<evidence type="ECO:0000256" key="4">
    <source>
        <dbReference type="ARBA" id="ARBA00022737"/>
    </source>
</evidence>
<feature type="transmembrane region" description="Helical" evidence="7">
    <location>
        <begin position="86"/>
        <end position="104"/>
    </location>
</feature>
<proteinExistence type="predicted"/>
<protein>
    <submittedName>
        <fullName evidence="9">Divalent ion symporter</fullName>
    </submittedName>
</protein>
<feature type="transmembrane region" description="Helical" evidence="7">
    <location>
        <begin position="256"/>
        <end position="278"/>
    </location>
</feature>
<dbReference type="Pfam" id="PF02080">
    <property type="entry name" value="TrkA_C"/>
    <property type="match status" value="1"/>
</dbReference>
<evidence type="ECO:0000259" key="8">
    <source>
        <dbReference type="PROSITE" id="PS51202"/>
    </source>
</evidence>
<dbReference type="InterPro" id="IPR031312">
    <property type="entry name" value="Na/sul_symport_CS"/>
</dbReference>
<dbReference type="Gene3D" id="3.30.70.1450">
    <property type="entry name" value="Regulator of K+ conductance, C-terminal domain"/>
    <property type="match status" value="2"/>
</dbReference>
<evidence type="ECO:0000313" key="10">
    <source>
        <dbReference type="Proteomes" id="UP000011651"/>
    </source>
</evidence>
<dbReference type="EMBL" id="AOPO01000018">
    <property type="protein sequence ID" value="ELY20424.1"/>
    <property type="molecule type" value="Genomic_DNA"/>
</dbReference>
<feature type="transmembrane region" description="Helical" evidence="7">
    <location>
        <begin position="483"/>
        <end position="500"/>
    </location>
</feature>
<evidence type="ECO:0000256" key="3">
    <source>
        <dbReference type="ARBA" id="ARBA00022692"/>
    </source>
</evidence>
<dbReference type="PANTHER" id="PTHR43652:SF2">
    <property type="entry name" value="BASIC AMINO ACID ANTIPORTER YFCC-RELATED"/>
    <property type="match status" value="1"/>
</dbReference>
<accession>L9U6D8</accession>
<comment type="subcellular location">
    <subcellularLocation>
        <location evidence="1">Membrane</location>
        <topology evidence="1">Multi-pass membrane protein</topology>
    </subcellularLocation>
</comment>
<feature type="transmembrane region" description="Helical" evidence="7">
    <location>
        <begin position="650"/>
        <end position="670"/>
    </location>
</feature>
<evidence type="ECO:0000256" key="1">
    <source>
        <dbReference type="ARBA" id="ARBA00004141"/>
    </source>
</evidence>
<dbReference type="PROSITE" id="PS01271">
    <property type="entry name" value="NA_SULFATE"/>
    <property type="match status" value="1"/>
</dbReference>
<dbReference type="InterPro" id="IPR036721">
    <property type="entry name" value="RCK_C_sf"/>
</dbReference>
<dbReference type="InterPro" id="IPR004680">
    <property type="entry name" value="Cit_transptr-like_dom"/>
</dbReference>
<keyword evidence="5 7" id="KW-1133">Transmembrane helix</keyword>
<dbReference type="Pfam" id="PF03600">
    <property type="entry name" value="CitMHS"/>
    <property type="match status" value="1"/>
</dbReference>
<keyword evidence="6 7" id="KW-0472">Membrane</keyword>
<organism evidence="9 10">
    <name type="scientific">Vreelandella titanicae BH1</name>
    <dbReference type="NCBI Taxonomy" id="1204738"/>
    <lineage>
        <taxon>Bacteria</taxon>
        <taxon>Pseudomonadati</taxon>
        <taxon>Pseudomonadota</taxon>
        <taxon>Gammaproteobacteria</taxon>
        <taxon>Oceanospirillales</taxon>
        <taxon>Halomonadaceae</taxon>
        <taxon>Vreelandella</taxon>
    </lineage>
</organism>
<dbReference type="PANTHER" id="PTHR43652">
    <property type="entry name" value="BASIC AMINO ACID ANTIPORTER YFCC-RELATED"/>
    <property type="match status" value="1"/>
</dbReference>
<dbReference type="FunFam" id="3.30.70.1450:FF:000009">
    <property type="entry name" value="SLC13 family permease"/>
    <property type="match status" value="1"/>
</dbReference>
<feature type="transmembrane region" description="Helical" evidence="7">
    <location>
        <begin position="111"/>
        <end position="132"/>
    </location>
</feature>
<dbReference type="PATRIC" id="fig|1204738.3.peg.4312"/>
<dbReference type="GO" id="GO:0005886">
    <property type="term" value="C:plasma membrane"/>
    <property type="evidence" value="ECO:0007669"/>
    <property type="project" value="TreeGrafter"/>
</dbReference>
<evidence type="ECO:0000256" key="5">
    <source>
        <dbReference type="ARBA" id="ARBA00022989"/>
    </source>
</evidence>
<feature type="transmembrane region" description="Helical" evidence="7">
    <location>
        <begin position="568"/>
        <end position="598"/>
    </location>
</feature>
<dbReference type="GO" id="GO:0006813">
    <property type="term" value="P:potassium ion transport"/>
    <property type="evidence" value="ECO:0007669"/>
    <property type="project" value="InterPro"/>
</dbReference>
<feature type="domain" description="RCK C-terminal" evidence="8">
    <location>
        <begin position="289"/>
        <end position="373"/>
    </location>
</feature>
<dbReference type="GO" id="GO:0008324">
    <property type="term" value="F:monoatomic cation transmembrane transporter activity"/>
    <property type="evidence" value="ECO:0007669"/>
    <property type="project" value="InterPro"/>
</dbReference>
<dbReference type="InterPro" id="IPR051679">
    <property type="entry name" value="DASS-Related_Transporters"/>
</dbReference>
<sequence length="672" mass="71653">MIDQKTPPSAGFSLFRFCNLNLAHLTSPHLTSPHLTSPHTSHLTPHTSHHIPFRSLNVSKNNFLEYAIGFTIPPCLFVKDVVVMSLDAWIAVGVVLTIFPLMAFSRLGPDIILLGAVILLMTLGVIDPQQALGGFSNSGLFTVAFMYVLVASIRETGGIDLIIRYVLKRPKSERGALVRLLLPVATLSGFVNNTPVVATYIPAVMSWSRRLRLSPQRLLMPLSFASILGGTITLFGTSTNLVVHGLLLERYPELGMGLLDLAWVGVPVAVVGLGYLILLGPRLLPAREGLANAFANPREFTIEMEVDPAGVLVDRTVEEAGLRHLQELFLVEIERAGNVVSVVGPGEQLKGGDRLVFAGTSDAAVELQQIRGLIPSRDGTSSLEKEFKERRLVEAVVSNQCQFIGQRIRDGHFRTLYGAAVLAICRGGERVKGNLGQVRLQPADVLLLEARPPFIERHRQSRDFLLISELNGAARPIHEKAPLAWGVLLGAVLLAAFGVLSMLNAAMLGAALALLTGCCSVGAAKRGLDTQVLLTIAASFGVGAALQSSGAAEVMAGGVLTLVAGNPLLLLVGTYCVVALLTELVTNNAAAVIIFPVVMSAAESLGVNPMPYVVAVMFAASASFLTPIGYQTNLMVYGPGGYRVSDFLRLGGGLNILTGAIALVLIPLVWPF</sequence>
<gene>
    <name evidence="9" type="ORF">HALTITAN_2868</name>
</gene>
<keyword evidence="4" id="KW-0677">Repeat</keyword>
<dbReference type="PROSITE" id="PS51202">
    <property type="entry name" value="RCK_C"/>
    <property type="match status" value="2"/>
</dbReference>
<dbReference type="InterPro" id="IPR006037">
    <property type="entry name" value="RCK_C"/>
</dbReference>
<keyword evidence="3 7" id="KW-0812">Transmembrane</keyword>
<reference evidence="9 10" key="1">
    <citation type="journal article" date="2013" name="Genome Announc.">
        <title>Draft Genome of the Marine Gammaproteobacterium Halomonas titanicae.</title>
        <authorList>
            <person name="Sanchez-Porro C."/>
            <person name="de la Haba R.R."/>
            <person name="Cruz-Hernandez N."/>
            <person name="Gonzalez J.M."/>
            <person name="Reyes-Guirao C."/>
            <person name="Navarro-Sampedro L."/>
            <person name="Carballo M."/>
            <person name="Ventosa A."/>
        </authorList>
    </citation>
    <scope>NUCLEOTIDE SEQUENCE [LARGE SCALE GENOMIC DNA]</scope>
    <source>
        <strain evidence="9 10">BH1</strain>
    </source>
</reference>
<dbReference type="AlphaFoldDB" id="L9U6D8"/>
<keyword evidence="2" id="KW-0813">Transport</keyword>
<comment type="caution">
    <text evidence="9">The sequence shown here is derived from an EMBL/GenBank/DDBJ whole genome shotgun (WGS) entry which is preliminary data.</text>
</comment>
<name>L9U6D8_9GAMM</name>